<dbReference type="Gene3D" id="3.30.1490.480">
    <property type="entry name" value="Endolytic murein transglycosylase"/>
    <property type="match status" value="1"/>
</dbReference>
<dbReference type="OrthoDB" id="9792479at2"/>
<name>A0A1H9Q3I2_9FIRM</name>
<sequence length="175" mass="19349">MRLKYFIRGLGTGVLSSTIILTIVFALNSPKELTDAQILEKAKQLEQPSSENSLDFNKQLEKNNKSNKNSKKSKKINKQASSESTTSKQSEKTKPEQTPTVEASVSNKDDVVINVKEGETVREICDELCDKGVVKNSESMRRFMIEKGYDSLLHAGSFTVKKGMSADSIGKTLAQ</sequence>
<dbReference type="RefSeq" id="WP_022747900.1">
    <property type="nucleotide sequence ID" value="NZ_FOGW01000005.1"/>
</dbReference>
<dbReference type="Proteomes" id="UP000182471">
    <property type="component" value="Unassembled WGS sequence"/>
</dbReference>
<feature type="compositionally biased region" description="Polar residues" evidence="1">
    <location>
        <begin position="46"/>
        <end position="56"/>
    </location>
</feature>
<dbReference type="AlphaFoldDB" id="A0A1H9Q3I2"/>
<accession>A0A1H9Q3I2</accession>
<reference evidence="3" key="1">
    <citation type="submission" date="2016-10" db="EMBL/GenBank/DDBJ databases">
        <authorList>
            <person name="Varghese N."/>
            <person name="Submissions S."/>
        </authorList>
    </citation>
    <scope>NUCLEOTIDE SEQUENCE [LARGE SCALE GENOMIC DNA]</scope>
    <source>
        <strain evidence="3">S1b</strain>
    </source>
</reference>
<keyword evidence="3" id="KW-1185">Reference proteome</keyword>
<evidence type="ECO:0000313" key="3">
    <source>
        <dbReference type="Proteomes" id="UP000182471"/>
    </source>
</evidence>
<organism evidence="2 3">
    <name type="scientific">Lachnobacterium bovis</name>
    <dbReference type="NCBI Taxonomy" id="140626"/>
    <lineage>
        <taxon>Bacteria</taxon>
        <taxon>Bacillati</taxon>
        <taxon>Bacillota</taxon>
        <taxon>Clostridia</taxon>
        <taxon>Lachnospirales</taxon>
        <taxon>Lachnospiraceae</taxon>
        <taxon>Lachnobacterium</taxon>
    </lineage>
</organism>
<feature type="region of interest" description="Disordered" evidence="1">
    <location>
        <begin position="43"/>
        <end position="105"/>
    </location>
</feature>
<feature type="compositionally biased region" description="Basic residues" evidence="1">
    <location>
        <begin position="68"/>
        <end position="77"/>
    </location>
</feature>
<dbReference type="EMBL" id="FOGW01000005">
    <property type="protein sequence ID" value="SER55027.1"/>
    <property type="molecule type" value="Genomic_DNA"/>
</dbReference>
<proteinExistence type="predicted"/>
<evidence type="ECO:0000256" key="1">
    <source>
        <dbReference type="SAM" id="MobiDB-lite"/>
    </source>
</evidence>
<feature type="compositionally biased region" description="Low complexity" evidence="1">
    <location>
        <begin position="78"/>
        <end position="88"/>
    </location>
</feature>
<protein>
    <submittedName>
        <fullName evidence="2">YceG-like family protein</fullName>
    </submittedName>
</protein>
<gene>
    <name evidence="2" type="ORF">SAMN02910429_00434</name>
</gene>
<evidence type="ECO:0000313" key="2">
    <source>
        <dbReference type="EMBL" id="SER55027.1"/>
    </source>
</evidence>